<organism evidence="2">
    <name type="scientific">Simian immunodeficiency virus</name>
    <name type="common">SIV</name>
    <dbReference type="NCBI Taxonomy" id="11723"/>
    <lineage>
        <taxon>Viruses</taxon>
        <taxon>Riboviria</taxon>
        <taxon>Pararnavirae</taxon>
        <taxon>Artverviricota</taxon>
        <taxon>Revtraviricetes</taxon>
        <taxon>Ortervirales</taxon>
        <taxon>Retroviridae</taxon>
        <taxon>Orthoretrovirinae</taxon>
        <taxon>Lentivirus</taxon>
        <taxon>Lentivirus simimdef</taxon>
    </lineage>
</organism>
<proteinExistence type="predicted"/>
<evidence type="ECO:0000313" key="2">
    <source>
        <dbReference type="EMBL" id="AAA18690.1"/>
    </source>
</evidence>
<feature type="non-terminal residue" evidence="2">
    <location>
        <position position="1"/>
    </location>
</feature>
<protein>
    <submittedName>
        <fullName evidence="2">Envelope glycoprotein</fullName>
    </submittedName>
</protein>
<gene>
    <name evidence="2" type="primary">env</name>
</gene>
<name>Q87200_SIV</name>
<dbReference type="GO" id="GO:0019031">
    <property type="term" value="C:viral envelope"/>
    <property type="evidence" value="ECO:0007669"/>
    <property type="project" value="UniProtKB-KW"/>
</dbReference>
<organismHost>
    <name type="scientific">Pan troglodytes</name>
    <name type="common">Chimpanzee</name>
    <dbReference type="NCBI Taxonomy" id="9598"/>
</organismHost>
<organismHost>
    <name type="scientific">Cercopithecidae</name>
    <name type="common">Old World monkeys</name>
    <dbReference type="NCBI Taxonomy" id="9527"/>
</organismHost>
<reference evidence="2" key="1">
    <citation type="journal article" date="1994" name="J. Virol.">
        <title>Extensive envelope heterogeneity of simian immunodeficiency virus in tissues from infected macaques.</title>
        <authorList>
            <person name="Campbell B.J."/>
            <person name="Hirsch V.M."/>
        </authorList>
    </citation>
    <scope>NUCLEOTIDE SEQUENCE</scope>
    <source>
        <strain evidence="2">SIVRhE543</strain>
    </source>
</reference>
<evidence type="ECO:0000256" key="1">
    <source>
        <dbReference type="SAM" id="MobiDB-lite"/>
    </source>
</evidence>
<accession>Q87200</accession>
<feature type="non-terminal residue" evidence="2">
    <location>
        <position position="54"/>
    </location>
</feature>
<keyword evidence="2" id="KW-0946">Virion</keyword>
<feature type="region of interest" description="Disordered" evidence="1">
    <location>
        <begin position="1"/>
        <end position="32"/>
    </location>
</feature>
<sequence>WGLTGEAGTTKTPTTTKSAASSTTTTTPSVTEKVIKESDPCIKYNNCTGLEQEP</sequence>
<keyword evidence="2" id="KW-0261">Viral envelope protein</keyword>
<dbReference type="EMBL" id="U05095">
    <property type="protein sequence ID" value="AAA18690.1"/>
    <property type="molecule type" value="Unassigned_DNA"/>
</dbReference>